<dbReference type="GO" id="GO:0005990">
    <property type="term" value="P:lactose catabolic process"/>
    <property type="evidence" value="ECO:0007669"/>
    <property type="project" value="TreeGrafter"/>
</dbReference>
<dbReference type="GO" id="GO:0004565">
    <property type="term" value="F:beta-galactosidase activity"/>
    <property type="evidence" value="ECO:0007669"/>
    <property type="project" value="UniProtKB-EC"/>
</dbReference>
<dbReference type="SUPFAM" id="SSF49785">
    <property type="entry name" value="Galactose-binding domain-like"/>
    <property type="match status" value="1"/>
</dbReference>
<keyword evidence="9" id="KW-1185">Reference proteome</keyword>
<dbReference type="InterPro" id="IPR013783">
    <property type="entry name" value="Ig-like_fold"/>
</dbReference>
<evidence type="ECO:0000313" key="9">
    <source>
        <dbReference type="Proteomes" id="UP000078454"/>
    </source>
</evidence>
<evidence type="ECO:0000259" key="7">
    <source>
        <dbReference type="Pfam" id="PF02836"/>
    </source>
</evidence>
<evidence type="ECO:0000256" key="5">
    <source>
        <dbReference type="ARBA" id="ARBA00023295"/>
    </source>
</evidence>
<dbReference type="InterPro" id="IPR036156">
    <property type="entry name" value="Beta-gal/glucu_dom_sf"/>
</dbReference>
<comment type="catalytic activity">
    <reaction evidence="1">
        <text>Hydrolysis of terminal non-reducing beta-D-galactose residues in beta-D-galactosides.</text>
        <dbReference type="EC" id="3.2.1.23"/>
    </reaction>
</comment>
<dbReference type="OrthoDB" id="9814867at2"/>
<dbReference type="SUPFAM" id="SSF49303">
    <property type="entry name" value="beta-Galactosidase/glucuronidase domain"/>
    <property type="match status" value="1"/>
</dbReference>
<evidence type="ECO:0000256" key="3">
    <source>
        <dbReference type="ARBA" id="ARBA00012756"/>
    </source>
</evidence>
<dbReference type="Proteomes" id="UP000078454">
    <property type="component" value="Unassembled WGS sequence"/>
</dbReference>
<comment type="similarity">
    <text evidence="2">Belongs to the glycosyl hydrolase 2 family.</text>
</comment>
<dbReference type="InterPro" id="IPR017853">
    <property type="entry name" value="GH"/>
</dbReference>
<dbReference type="Gene3D" id="2.60.40.10">
    <property type="entry name" value="Immunoglobulins"/>
    <property type="match status" value="1"/>
</dbReference>
<dbReference type="GO" id="GO:0009341">
    <property type="term" value="C:beta-galactosidase complex"/>
    <property type="evidence" value="ECO:0007669"/>
    <property type="project" value="TreeGrafter"/>
</dbReference>
<keyword evidence="5" id="KW-0326">Glycosidase</keyword>
<organism evidence="8 9">
    <name type="scientific">Paenibacillus oryzisoli</name>
    <dbReference type="NCBI Taxonomy" id="1850517"/>
    <lineage>
        <taxon>Bacteria</taxon>
        <taxon>Bacillati</taxon>
        <taxon>Bacillota</taxon>
        <taxon>Bacilli</taxon>
        <taxon>Bacillales</taxon>
        <taxon>Paenibacillaceae</taxon>
        <taxon>Paenibacillus</taxon>
    </lineage>
</organism>
<dbReference type="Pfam" id="PF02836">
    <property type="entry name" value="Glyco_hydro_2_C"/>
    <property type="match status" value="1"/>
</dbReference>
<dbReference type="PANTHER" id="PTHR46323:SF2">
    <property type="entry name" value="BETA-GALACTOSIDASE"/>
    <property type="match status" value="1"/>
</dbReference>
<protein>
    <recommendedName>
        <fullName evidence="3">beta-galactosidase</fullName>
        <ecNumber evidence="3">3.2.1.23</ecNumber>
    </recommendedName>
</protein>
<dbReference type="PANTHER" id="PTHR46323">
    <property type="entry name" value="BETA-GALACTOSIDASE"/>
    <property type="match status" value="1"/>
</dbReference>
<proteinExistence type="inferred from homology"/>
<sequence length="935" mass="105672">MLDKIGLEGNWKLQLDKHKQGLQLPYEDSIELPNTTSNARKGEKLDSIQIGALTDEYAFEGSAWYAREVEIPEEFGGKTCVLFLERTRITTLWIDGREIGTQNSLSTPHRYELHDGLSAGRHEIILRVDNTGYPSKGGHLTSGDTQTNWNGITGRIELQFYGEAFMNNVRIYPDLPKRSFKITGNIVGDWAKTALTITAESFNGEIKHEAPVQLFELSSNVVSVNYELGENALLWSDAQPNLYTLNIRLKRESGEVLDVQELIAGLREFKTNRDKFTINGANTLLRGKHDGLIFPLTGYAPTEVDEWLRIMGISKSYGINHYRFHTCCPPEAAFIAADILGIYMAPELPFWGTVTDETYEKHDQVEQDYLISEGYAMLEAYGNHPSFVIMSLGNELWGSKVRLDDILKAYKLIDDRHLYTQGSNNFQFAPDILTNDDFFCGVRFSKDRLIRGSYAMCDSPQGHIQTDRPNTMKDYDDMIVPQQISFNDMENGSGATIQIQYGTGVKTVEANNTGSELIPQVPVISHEIGQFAMYPNFEEISKYKGSLKAKNFEEFRNRLEAKGLGHLAEKYFYCSGKLAVECYKEELEAAFRSKRLAGFQLLDIQDFSGQGTALVGILDAFMDSKGLITPEEWRSFCGDAVLLARFEKYNYQSGEVLQAQVELSYYRDHSPNGLIMQWELRDGVTLIGEGEAIISVKSSDNYIEICEIRMQLPSVTSMTKVTLHLKVDQAGLSKTYDFWIYPENAVLDVSDIHLFHSLDEKAVTLLEKGENVLLLAKPDGLSGTVPGTYCTDFWCYPMFRSISESMNKPVPVGTMGLMIDKDHALFNHFLTEEYTTYPWWEIVTHSSSVILDDLPQSLQPIVQTIDNFERNHKLGLLFEARVLNGSVLMCAIDYENIVATLEGRQLLFSMISYLKSETFAPQTEINLDQLQAIFS</sequence>
<comment type="caution">
    <text evidence="8">The sequence shown here is derived from an EMBL/GenBank/DDBJ whole genome shotgun (WGS) entry which is preliminary data.</text>
</comment>
<dbReference type="InterPro" id="IPR006102">
    <property type="entry name" value="Ig-like_GH2"/>
</dbReference>
<evidence type="ECO:0000256" key="2">
    <source>
        <dbReference type="ARBA" id="ARBA00007401"/>
    </source>
</evidence>
<dbReference type="AlphaFoldDB" id="A0A198ALR0"/>
<accession>A0A198ALR0</accession>
<dbReference type="EMBL" id="LYPB01000047">
    <property type="protein sequence ID" value="OAS21848.1"/>
    <property type="molecule type" value="Genomic_DNA"/>
</dbReference>
<evidence type="ECO:0000313" key="8">
    <source>
        <dbReference type="EMBL" id="OAS21848.1"/>
    </source>
</evidence>
<name>A0A198ALR0_9BACL</name>
<dbReference type="RefSeq" id="WP_068662312.1">
    <property type="nucleotide sequence ID" value="NZ_LYPB01000047.1"/>
</dbReference>
<evidence type="ECO:0000256" key="4">
    <source>
        <dbReference type="ARBA" id="ARBA00022801"/>
    </source>
</evidence>
<dbReference type="Gene3D" id="2.60.120.260">
    <property type="entry name" value="Galactose-binding domain-like"/>
    <property type="match status" value="1"/>
</dbReference>
<feature type="domain" description="Glycoside hydrolase family 2 catalytic" evidence="7">
    <location>
        <begin position="273"/>
        <end position="424"/>
    </location>
</feature>
<dbReference type="Pfam" id="PF00703">
    <property type="entry name" value="Glyco_hydro_2"/>
    <property type="match status" value="1"/>
</dbReference>
<dbReference type="EC" id="3.2.1.23" evidence="3"/>
<dbReference type="SUPFAM" id="SSF51445">
    <property type="entry name" value="(Trans)glycosidases"/>
    <property type="match status" value="1"/>
</dbReference>
<dbReference type="Gene3D" id="3.20.20.80">
    <property type="entry name" value="Glycosidases"/>
    <property type="match status" value="1"/>
</dbReference>
<evidence type="ECO:0000259" key="6">
    <source>
        <dbReference type="Pfam" id="PF00703"/>
    </source>
</evidence>
<dbReference type="InterPro" id="IPR006103">
    <property type="entry name" value="Glyco_hydro_2_cat"/>
</dbReference>
<evidence type="ECO:0000256" key="1">
    <source>
        <dbReference type="ARBA" id="ARBA00001412"/>
    </source>
</evidence>
<dbReference type="InterPro" id="IPR050347">
    <property type="entry name" value="Bact_Beta-galactosidase"/>
</dbReference>
<feature type="domain" description="Glycoside hydrolase family 2 immunoglobulin-like beta-sandwich" evidence="6">
    <location>
        <begin position="167"/>
        <end position="267"/>
    </location>
</feature>
<gene>
    <name evidence="8" type="ORF">A8708_06855</name>
</gene>
<dbReference type="InterPro" id="IPR008979">
    <property type="entry name" value="Galactose-bd-like_sf"/>
</dbReference>
<dbReference type="STRING" id="1850517.A8708_06855"/>
<keyword evidence="4" id="KW-0378">Hydrolase</keyword>
<reference evidence="8 9" key="1">
    <citation type="submission" date="2016-05" db="EMBL/GenBank/DDBJ databases">
        <title>Paenibacillus sp. 1ZS3-15 nov., isolated from the rhizosphere soil.</title>
        <authorList>
            <person name="Zhang X.X."/>
            <person name="Zhang J."/>
        </authorList>
    </citation>
    <scope>NUCLEOTIDE SEQUENCE [LARGE SCALE GENOMIC DNA]</scope>
    <source>
        <strain evidence="8 9">1ZS3-15</strain>
    </source>
</reference>